<feature type="non-terminal residue" evidence="3">
    <location>
        <position position="218"/>
    </location>
</feature>
<reference evidence="3" key="1">
    <citation type="submission" date="2018-05" db="EMBL/GenBank/DDBJ databases">
        <authorList>
            <person name="Lanie J.A."/>
            <person name="Ng W.-L."/>
            <person name="Kazmierczak K.M."/>
            <person name="Andrzejewski T.M."/>
            <person name="Davidsen T.M."/>
            <person name="Wayne K.J."/>
            <person name="Tettelin H."/>
            <person name="Glass J.I."/>
            <person name="Rusch D."/>
            <person name="Podicherti R."/>
            <person name="Tsui H.-C.T."/>
            <person name="Winkler M.E."/>
        </authorList>
    </citation>
    <scope>NUCLEOTIDE SEQUENCE</scope>
</reference>
<feature type="domain" description="Glutamate synthase" evidence="2">
    <location>
        <begin position="152"/>
        <end position="215"/>
    </location>
</feature>
<dbReference type="GO" id="GO:0015930">
    <property type="term" value="F:glutamate synthase activity"/>
    <property type="evidence" value="ECO:0007669"/>
    <property type="project" value="InterPro"/>
</dbReference>
<dbReference type="Pfam" id="PF01645">
    <property type="entry name" value="Glu_synthase"/>
    <property type="match status" value="1"/>
</dbReference>
<sequence length="218" mass="24473">VRRIFLITSFFSIVGVCFLTTVWLSATILYYIILPFIAIGIYDMLQTKHTLLRNFPVVGWGRYFMEVLRPKIYQYFIESNLDGRPISRIFRSVVYQRAKGAMDTTPFGTQLDVYRVGYEWMNHSLNAINGVDCEMDLRISVGNSQCSQPYSSSIFNISAMSYGSLSKNAIMALNGGARIGKFSHNTGEGGLSPYHTDSGGDLVWQIGTGYFGCRDDEG</sequence>
<comment type="similarity">
    <text evidence="1">Belongs to the glutamate synthase family.</text>
</comment>
<dbReference type="SUPFAM" id="SSF51395">
    <property type="entry name" value="FMN-linked oxidoreductases"/>
    <property type="match status" value="1"/>
</dbReference>
<dbReference type="PANTHER" id="PTHR43819:SF1">
    <property type="entry name" value="ARCHAEAL-TYPE GLUTAMATE SYNTHASE [NADPH]"/>
    <property type="match status" value="1"/>
</dbReference>
<gene>
    <name evidence="3" type="ORF">METZ01_LOCUS398300</name>
</gene>
<evidence type="ECO:0000313" key="3">
    <source>
        <dbReference type="EMBL" id="SVD45446.1"/>
    </source>
</evidence>
<protein>
    <recommendedName>
        <fullName evidence="2">Glutamate synthase domain-containing protein</fullName>
    </recommendedName>
</protein>
<dbReference type="AlphaFoldDB" id="A0A382VFZ9"/>
<accession>A0A382VFZ9</accession>
<name>A0A382VFZ9_9ZZZZ</name>
<evidence type="ECO:0000259" key="2">
    <source>
        <dbReference type="Pfam" id="PF01645"/>
    </source>
</evidence>
<feature type="non-terminal residue" evidence="3">
    <location>
        <position position="1"/>
    </location>
</feature>
<proteinExistence type="inferred from homology"/>
<dbReference type="InterPro" id="IPR013785">
    <property type="entry name" value="Aldolase_TIM"/>
</dbReference>
<dbReference type="GO" id="GO:0006537">
    <property type="term" value="P:glutamate biosynthetic process"/>
    <property type="evidence" value="ECO:0007669"/>
    <property type="project" value="InterPro"/>
</dbReference>
<organism evidence="3">
    <name type="scientific">marine metagenome</name>
    <dbReference type="NCBI Taxonomy" id="408172"/>
    <lineage>
        <taxon>unclassified sequences</taxon>
        <taxon>metagenomes</taxon>
        <taxon>ecological metagenomes</taxon>
    </lineage>
</organism>
<dbReference type="PANTHER" id="PTHR43819">
    <property type="entry name" value="ARCHAEAL-TYPE GLUTAMATE SYNTHASE [NADPH]"/>
    <property type="match status" value="1"/>
</dbReference>
<dbReference type="InterPro" id="IPR002932">
    <property type="entry name" value="Glu_synthdom"/>
</dbReference>
<evidence type="ECO:0000256" key="1">
    <source>
        <dbReference type="ARBA" id="ARBA00009716"/>
    </source>
</evidence>
<dbReference type="EMBL" id="UINC01151696">
    <property type="protein sequence ID" value="SVD45446.1"/>
    <property type="molecule type" value="Genomic_DNA"/>
</dbReference>
<dbReference type="Gene3D" id="3.20.20.70">
    <property type="entry name" value="Aldolase class I"/>
    <property type="match status" value="1"/>
</dbReference>